<feature type="transmembrane region" description="Helical" evidence="9">
    <location>
        <begin position="287"/>
        <end position="306"/>
    </location>
</feature>
<dbReference type="CDD" id="cd17358">
    <property type="entry name" value="MFS_GLUT6_8_Class3_like"/>
    <property type="match status" value="1"/>
</dbReference>
<feature type="transmembrane region" description="Helical" evidence="9">
    <location>
        <begin position="368"/>
        <end position="390"/>
    </location>
</feature>
<evidence type="ECO:0000256" key="3">
    <source>
        <dbReference type="ARBA" id="ARBA00022692"/>
    </source>
</evidence>
<evidence type="ECO:0000259" key="10">
    <source>
        <dbReference type="PROSITE" id="PS50850"/>
    </source>
</evidence>
<feature type="transmembrane region" description="Helical" evidence="9">
    <location>
        <begin position="202"/>
        <end position="220"/>
    </location>
</feature>
<dbReference type="PANTHER" id="PTHR48021">
    <property type="match status" value="1"/>
</dbReference>
<evidence type="ECO:0000256" key="4">
    <source>
        <dbReference type="ARBA" id="ARBA00022989"/>
    </source>
</evidence>
<reference evidence="11 12" key="1">
    <citation type="journal article" date="2021" name="BMC Biol.">
        <title>Horizontally acquired antibacterial genes associated with adaptive radiation of ladybird beetles.</title>
        <authorList>
            <person name="Li H.S."/>
            <person name="Tang X.F."/>
            <person name="Huang Y.H."/>
            <person name="Xu Z.Y."/>
            <person name="Chen M.L."/>
            <person name="Du X.Y."/>
            <person name="Qiu B.Y."/>
            <person name="Chen P.T."/>
            <person name="Zhang W."/>
            <person name="Slipinski A."/>
            <person name="Escalona H.E."/>
            <person name="Waterhouse R.M."/>
            <person name="Zwick A."/>
            <person name="Pang H."/>
        </authorList>
    </citation>
    <scope>NUCLEOTIDE SEQUENCE [LARGE SCALE GENOMIC DNA]</scope>
    <source>
        <strain evidence="11">SYSU2018</strain>
    </source>
</reference>
<dbReference type="AlphaFoldDB" id="A0ABD2PIY4"/>
<feature type="transmembrane region" description="Helical" evidence="9">
    <location>
        <begin position="402"/>
        <end position="426"/>
    </location>
</feature>
<evidence type="ECO:0000256" key="8">
    <source>
        <dbReference type="RuleBase" id="RU003346"/>
    </source>
</evidence>
<evidence type="ECO:0000256" key="1">
    <source>
        <dbReference type="ARBA" id="ARBA00004651"/>
    </source>
</evidence>
<dbReference type="PRINTS" id="PR00171">
    <property type="entry name" value="SUGRTRNSPORT"/>
</dbReference>
<comment type="similarity">
    <text evidence="7">Belongs to the major facilitator superfamily. Sugar transporter (TC 2.A.1.1) family. Trehalose transporter subfamily.</text>
</comment>
<evidence type="ECO:0000256" key="5">
    <source>
        <dbReference type="ARBA" id="ARBA00023136"/>
    </source>
</evidence>
<dbReference type="InterPro" id="IPR036259">
    <property type="entry name" value="MFS_trans_sf"/>
</dbReference>
<dbReference type="InterPro" id="IPR020846">
    <property type="entry name" value="MFS_dom"/>
</dbReference>
<keyword evidence="3 9" id="KW-0812">Transmembrane</keyword>
<keyword evidence="6" id="KW-0325">Glycoprotein</keyword>
<organism evidence="11 12">
    <name type="scientific">Cryptolaemus montrouzieri</name>
    <dbReference type="NCBI Taxonomy" id="559131"/>
    <lineage>
        <taxon>Eukaryota</taxon>
        <taxon>Metazoa</taxon>
        <taxon>Ecdysozoa</taxon>
        <taxon>Arthropoda</taxon>
        <taxon>Hexapoda</taxon>
        <taxon>Insecta</taxon>
        <taxon>Pterygota</taxon>
        <taxon>Neoptera</taxon>
        <taxon>Endopterygota</taxon>
        <taxon>Coleoptera</taxon>
        <taxon>Polyphaga</taxon>
        <taxon>Cucujiformia</taxon>
        <taxon>Coccinelloidea</taxon>
        <taxon>Coccinellidae</taxon>
        <taxon>Scymninae</taxon>
        <taxon>Scymnini</taxon>
        <taxon>Cryptolaemus</taxon>
    </lineage>
</organism>
<feature type="transmembrane region" description="Helical" evidence="9">
    <location>
        <begin position="172"/>
        <end position="190"/>
    </location>
</feature>
<dbReference type="InterPro" id="IPR003663">
    <property type="entry name" value="Sugar/inositol_transpt"/>
</dbReference>
<keyword evidence="4 9" id="KW-1133">Transmembrane helix</keyword>
<sequence>MFDSQSESIGESTYYLQRGDSMQIPPQTWITRLQIWKKTRNERHQLLRKYAQPSISASTTATNLSEYQSNTTLFKNRMATLQENLRLSQPEIEPLNAKEKETAIQLSIDKEEPTKSTWESLSGMQKLRRTSRQLVTALVVAWMSMVIGYTSAYTSPADFSLRRDFKIGENEMSWVGGLLPLGAVLGGLLGGPSIENIGRKSTLLLSDVFFLVALAVNYFARDYYYLYISRALVGVGVGFASLTFPVYLGETIQPEVRGTLGLLPTTLGNIGILLCFLLGNLLEWRELAGIAMLLTIPFLVIFVWIIPETPRYYVSKDKLEQCRQSLEWLRGKKQDITKEFDELVRSQKEQALKNEGIKDLFTKANMRPLLICLSLMFFQQFSGINAVIFYTTTIFRGSGSTLPPLLCTTIVGVVNMLSTFIANALIDRLGRKILLYISSGSMAVCLGSLGLYYYVKDIMKLDVTQFGFVPLASLIVFALGFSLGFGPIPWLMMGEILPAKIRGPAASLATAFNWTSTFVITKTFPIMIATLGFCVTFWFYGVMVVLAGIFTVIFVPETRGRSLEDIEKLLSGQKTRRMSSVANLKPLPSTF</sequence>
<accession>A0ABD2PIY4</accession>
<dbReference type="InterPro" id="IPR005829">
    <property type="entry name" value="Sugar_transporter_CS"/>
</dbReference>
<dbReference type="PROSITE" id="PS50850">
    <property type="entry name" value="MFS"/>
    <property type="match status" value="1"/>
</dbReference>
<dbReference type="PROSITE" id="PS00216">
    <property type="entry name" value="SUGAR_TRANSPORT_1"/>
    <property type="match status" value="1"/>
</dbReference>
<keyword evidence="2" id="KW-1003">Cell membrane</keyword>
<gene>
    <name evidence="11" type="ORF">HHI36_023594</name>
</gene>
<dbReference type="Gene3D" id="1.20.1250.20">
    <property type="entry name" value="MFS general substrate transporter like domains"/>
    <property type="match status" value="1"/>
</dbReference>
<protein>
    <recommendedName>
        <fullName evidence="10">Major facilitator superfamily (MFS) profile domain-containing protein</fullName>
    </recommendedName>
</protein>
<keyword evidence="5 9" id="KW-0472">Membrane</keyword>
<feature type="transmembrane region" description="Helical" evidence="9">
    <location>
        <begin position="134"/>
        <end position="152"/>
    </location>
</feature>
<dbReference type="SUPFAM" id="SSF103473">
    <property type="entry name" value="MFS general substrate transporter"/>
    <property type="match status" value="1"/>
</dbReference>
<feature type="transmembrane region" description="Helical" evidence="9">
    <location>
        <begin position="526"/>
        <end position="555"/>
    </location>
</feature>
<evidence type="ECO:0000313" key="11">
    <source>
        <dbReference type="EMBL" id="KAL3290240.1"/>
    </source>
</evidence>
<dbReference type="InterPro" id="IPR044775">
    <property type="entry name" value="MFS_ERD6/Tret1-like"/>
</dbReference>
<evidence type="ECO:0000256" key="7">
    <source>
        <dbReference type="ARBA" id="ARBA00024348"/>
    </source>
</evidence>
<feature type="domain" description="Major facilitator superfamily (MFS) profile" evidence="10">
    <location>
        <begin position="136"/>
        <end position="559"/>
    </location>
</feature>
<comment type="subcellular location">
    <subcellularLocation>
        <location evidence="1">Cell membrane</location>
        <topology evidence="1">Multi-pass membrane protein</topology>
    </subcellularLocation>
</comment>
<comment type="caution">
    <text evidence="11">The sequence shown here is derived from an EMBL/GenBank/DDBJ whole genome shotgun (WGS) entry which is preliminary data.</text>
</comment>
<feature type="transmembrane region" description="Helical" evidence="9">
    <location>
        <begin position="467"/>
        <end position="491"/>
    </location>
</feature>
<evidence type="ECO:0000256" key="2">
    <source>
        <dbReference type="ARBA" id="ARBA00022475"/>
    </source>
</evidence>
<dbReference type="InterPro" id="IPR005828">
    <property type="entry name" value="MFS_sugar_transport-like"/>
</dbReference>
<keyword evidence="12" id="KW-1185">Reference proteome</keyword>
<dbReference type="InterPro" id="IPR050549">
    <property type="entry name" value="MFS_Trehalose_Transporter"/>
</dbReference>
<dbReference type="PANTHER" id="PTHR48021:SF96">
    <property type="entry name" value="FACILITATED TREHALOSE TRANSPORTER TRET1-1-RELATED"/>
    <property type="match status" value="1"/>
</dbReference>
<feature type="transmembrane region" description="Helical" evidence="9">
    <location>
        <begin position="226"/>
        <end position="248"/>
    </location>
</feature>
<evidence type="ECO:0000313" key="12">
    <source>
        <dbReference type="Proteomes" id="UP001516400"/>
    </source>
</evidence>
<evidence type="ECO:0000256" key="9">
    <source>
        <dbReference type="SAM" id="Phobius"/>
    </source>
</evidence>
<name>A0ABD2PIY4_9CUCU</name>
<keyword evidence="8" id="KW-0813">Transport</keyword>
<dbReference type="GO" id="GO:0005886">
    <property type="term" value="C:plasma membrane"/>
    <property type="evidence" value="ECO:0007669"/>
    <property type="project" value="UniProtKB-SubCell"/>
</dbReference>
<evidence type="ECO:0000256" key="6">
    <source>
        <dbReference type="ARBA" id="ARBA00023180"/>
    </source>
</evidence>
<dbReference type="Proteomes" id="UP001516400">
    <property type="component" value="Unassembled WGS sequence"/>
</dbReference>
<dbReference type="PROSITE" id="PS00217">
    <property type="entry name" value="SUGAR_TRANSPORT_2"/>
    <property type="match status" value="1"/>
</dbReference>
<dbReference type="FunFam" id="1.20.1250.20:FF:000055">
    <property type="entry name" value="Facilitated trehalose transporter Tret1-2 homolog"/>
    <property type="match status" value="1"/>
</dbReference>
<proteinExistence type="inferred from homology"/>
<feature type="transmembrane region" description="Helical" evidence="9">
    <location>
        <begin position="433"/>
        <end position="455"/>
    </location>
</feature>
<feature type="transmembrane region" description="Helical" evidence="9">
    <location>
        <begin position="260"/>
        <end position="281"/>
    </location>
</feature>
<dbReference type="EMBL" id="JABFTP020000186">
    <property type="protein sequence ID" value="KAL3290240.1"/>
    <property type="molecule type" value="Genomic_DNA"/>
</dbReference>
<dbReference type="Pfam" id="PF00083">
    <property type="entry name" value="Sugar_tr"/>
    <property type="match status" value="1"/>
</dbReference>
<dbReference type="NCBIfam" id="TIGR00879">
    <property type="entry name" value="SP"/>
    <property type="match status" value="1"/>
</dbReference>